<evidence type="ECO:0000313" key="3">
    <source>
        <dbReference type="EMBL" id="MCK8784608.1"/>
    </source>
</evidence>
<accession>A0A9X1Y6S5</accession>
<dbReference type="PROSITE" id="PS01047">
    <property type="entry name" value="HMA_1"/>
    <property type="match status" value="1"/>
</dbReference>
<reference evidence="3" key="1">
    <citation type="submission" date="2022-04" db="EMBL/GenBank/DDBJ databases">
        <title>Roseomonas acroporae sp. nov., isolated from coral Acropora digitifera.</title>
        <authorList>
            <person name="Sun H."/>
        </authorList>
    </citation>
    <scope>NUCLEOTIDE SEQUENCE</scope>
    <source>
        <strain evidence="3">NAR14</strain>
    </source>
</reference>
<sequence length="67" mass="6929">MTMTIELEVRGMSCAHCVRAVTQAIRERDPGAAVTVDLAAGKVRAETTLPRAAVAAAVAGEGYEVAD</sequence>
<dbReference type="SUPFAM" id="SSF55008">
    <property type="entry name" value="HMA, heavy metal-associated domain"/>
    <property type="match status" value="1"/>
</dbReference>
<evidence type="ECO:0000256" key="1">
    <source>
        <dbReference type="ARBA" id="ARBA00022723"/>
    </source>
</evidence>
<name>A0A9X1Y6S5_9PROT</name>
<dbReference type="AlphaFoldDB" id="A0A9X1Y6S5"/>
<protein>
    <submittedName>
        <fullName evidence="3">Cation transporter</fullName>
    </submittedName>
</protein>
<dbReference type="Gene3D" id="3.30.70.100">
    <property type="match status" value="1"/>
</dbReference>
<dbReference type="InterPro" id="IPR017969">
    <property type="entry name" value="Heavy-metal-associated_CS"/>
</dbReference>
<dbReference type="Proteomes" id="UP001139516">
    <property type="component" value="Unassembled WGS sequence"/>
</dbReference>
<dbReference type="InterPro" id="IPR006121">
    <property type="entry name" value="HMA_dom"/>
</dbReference>
<keyword evidence="1" id="KW-0479">Metal-binding</keyword>
<gene>
    <name evidence="3" type="ORF">M0638_09460</name>
</gene>
<dbReference type="InterPro" id="IPR036163">
    <property type="entry name" value="HMA_dom_sf"/>
</dbReference>
<organism evidence="3 4">
    <name type="scientific">Roseomonas acroporae</name>
    <dbReference type="NCBI Taxonomy" id="2937791"/>
    <lineage>
        <taxon>Bacteria</taxon>
        <taxon>Pseudomonadati</taxon>
        <taxon>Pseudomonadota</taxon>
        <taxon>Alphaproteobacteria</taxon>
        <taxon>Acetobacterales</taxon>
        <taxon>Roseomonadaceae</taxon>
        <taxon>Roseomonas</taxon>
    </lineage>
</organism>
<proteinExistence type="predicted"/>
<dbReference type="PROSITE" id="PS50846">
    <property type="entry name" value="HMA_2"/>
    <property type="match status" value="1"/>
</dbReference>
<dbReference type="GO" id="GO:0046872">
    <property type="term" value="F:metal ion binding"/>
    <property type="evidence" value="ECO:0007669"/>
    <property type="project" value="UniProtKB-KW"/>
</dbReference>
<dbReference type="Pfam" id="PF00403">
    <property type="entry name" value="HMA"/>
    <property type="match status" value="1"/>
</dbReference>
<evidence type="ECO:0000259" key="2">
    <source>
        <dbReference type="PROSITE" id="PS50846"/>
    </source>
</evidence>
<comment type="caution">
    <text evidence="3">The sequence shown here is derived from an EMBL/GenBank/DDBJ whole genome shotgun (WGS) entry which is preliminary data.</text>
</comment>
<dbReference type="CDD" id="cd00371">
    <property type="entry name" value="HMA"/>
    <property type="match status" value="1"/>
</dbReference>
<feature type="domain" description="HMA" evidence="2">
    <location>
        <begin position="3"/>
        <end position="66"/>
    </location>
</feature>
<dbReference type="EMBL" id="JALPRX010000035">
    <property type="protein sequence ID" value="MCK8784608.1"/>
    <property type="molecule type" value="Genomic_DNA"/>
</dbReference>
<evidence type="ECO:0000313" key="4">
    <source>
        <dbReference type="Proteomes" id="UP001139516"/>
    </source>
</evidence>
<keyword evidence="4" id="KW-1185">Reference proteome</keyword>